<keyword evidence="4 9" id="KW-1133">Transmembrane helix</keyword>
<dbReference type="InterPro" id="IPR003598">
    <property type="entry name" value="Ig_sub2"/>
</dbReference>
<dbReference type="GeneID" id="114595952"/>
<feature type="signal peptide" evidence="10">
    <location>
        <begin position="1"/>
        <end position="21"/>
    </location>
</feature>
<dbReference type="InterPro" id="IPR007110">
    <property type="entry name" value="Ig-like_dom"/>
</dbReference>
<dbReference type="OrthoDB" id="8825892at2759"/>
<dbReference type="OMA" id="TEMSGYY"/>
<evidence type="ECO:0000256" key="4">
    <source>
        <dbReference type="ARBA" id="ARBA00022989"/>
    </source>
</evidence>
<reference evidence="12" key="2">
    <citation type="submission" date="2025-08" db="UniProtKB">
        <authorList>
            <consortium name="Ensembl"/>
        </authorList>
    </citation>
    <scope>IDENTIFICATION</scope>
</reference>
<dbReference type="SMART" id="SM00409">
    <property type="entry name" value="IG"/>
    <property type="match status" value="2"/>
</dbReference>
<name>A0A670IR86_PODMU</name>
<protein>
    <submittedName>
        <fullName evidence="12">Glycoprotein A33</fullName>
    </submittedName>
</protein>
<proteinExistence type="predicted"/>
<organism evidence="12 13">
    <name type="scientific">Podarcis muralis</name>
    <name type="common">Wall lizard</name>
    <name type="synonym">Lacerta muralis</name>
    <dbReference type="NCBI Taxonomy" id="64176"/>
    <lineage>
        <taxon>Eukaryota</taxon>
        <taxon>Metazoa</taxon>
        <taxon>Chordata</taxon>
        <taxon>Craniata</taxon>
        <taxon>Vertebrata</taxon>
        <taxon>Euteleostomi</taxon>
        <taxon>Lepidosauria</taxon>
        <taxon>Squamata</taxon>
        <taxon>Bifurcata</taxon>
        <taxon>Unidentata</taxon>
        <taxon>Episquamata</taxon>
        <taxon>Laterata</taxon>
        <taxon>Lacertibaenia</taxon>
        <taxon>Lacertidae</taxon>
        <taxon>Podarcis</taxon>
    </lineage>
</organism>
<evidence type="ECO:0000313" key="13">
    <source>
        <dbReference type="Proteomes" id="UP000472272"/>
    </source>
</evidence>
<dbReference type="InterPro" id="IPR042474">
    <property type="entry name" value="A33"/>
</dbReference>
<evidence type="ECO:0000313" key="12">
    <source>
        <dbReference type="Ensembl" id="ENSPMRP00000014520.1"/>
    </source>
</evidence>
<evidence type="ECO:0000256" key="2">
    <source>
        <dbReference type="ARBA" id="ARBA00022692"/>
    </source>
</evidence>
<dbReference type="InterPro" id="IPR036179">
    <property type="entry name" value="Ig-like_dom_sf"/>
</dbReference>
<dbReference type="SUPFAM" id="SSF48726">
    <property type="entry name" value="Immunoglobulin"/>
    <property type="match status" value="1"/>
</dbReference>
<evidence type="ECO:0000256" key="8">
    <source>
        <dbReference type="SAM" id="MobiDB-lite"/>
    </source>
</evidence>
<dbReference type="FunFam" id="2.60.40.10:FF:000095">
    <property type="entry name" value="immunoglobulin superfamily member 11 isoform X1"/>
    <property type="match status" value="1"/>
</dbReference>
<dbReference type="CTD" id="10223"/>
<dbReference type="PANTHER" id="PTHR44969">
    <property type="entry name" value="CELL SURFACE A33 ANTIGEN"/>
    <property type="match status" value="1"/>
</dbReference>
<feature type="domain" description="Ig-like" evidence="11">
    <location>
        <begin position="20"/>
        <end position="128"/>
    </location>
</feature>
<keyword evidence="2 9" id="KW-0812">Transmembrane</keyword>
<dbReference type="PROSITE" id="PS50835">
    <property type="entry name" value="IG_LIKE"/>
    <property type="match status" value="2"/>
</dbReference>
<evidence type="ECO:0000256" key="6">
    <source>
        <dbReference type="ARBA" id="ARBA00023157"/>
    </source>
</evidence>
<dbReference type="GeneTree" id="ENSGT00940000160248"/>
<feature type="transmembrane region" description="Helical" evidence="9">
    <location>
        <begin position="234"/>
        <end position="258"/>
    </location>
</feature>
<keyword evidence="5 9" id="KW-0472">Membrane</keyword>
<dbReference type="Gene3D" id="2.60.40.10">
    <property type="entry name" value="Immunoglobulins"/>
    <property type="match status" value="2"/>
</dbReference>
<dbReference type="GO" id="GO:0005886">
    <property type="term" value="C:plasma membrane"/>
    <property type="evidence" value="ECO:0007669"/>
    <property type="project" value="InterPro"/>
</dbReference>
<dbReference type="SMART" id="SM00406">
    <property type="entry name" value="IGv"/>
    <property type="match status" value="1"/>
</dbReference>
<gene>
    <name evidence="12" type="primary">GPA33</name>
</gene>
<dbReference type="InterPro" id="IPR003599">
    <property type="entry name" value="Ig_sub"/>
</dbReference>
<dbReference type="InterPro" id="IPR013106">
    <property type="entry name" value="Ig_V-set"/>
</dbReference>
<sequence>MMANKEVTWFILSAVVAAAHALSVNTPQKQVQVKKGDNITLPCTYESSVLTPAKGDIVAWMKMPEEAEFINRYLDDGGTWISDAYKGRVNFSSNKNNHDIGIILSQVTLNDNGTYECSVRLRDDPPLTHSTMELLVLVAPSKPDCKIIGTTEFGQNINLTCNSIEGFPKPEYSWQSYNPENKQRALVGTVTPGVLMLKNISIDTTGYYICLAKNSIGESSCNITVNVTPPSMNFALLGGVVGGLVAVVIIIAVVAYCCCCRNGKEKDYEMTETENGDHPPEVKIRGPAEEEIQDEEEEEEEDRHQPVQPPISKVSPEV</sequence>
<dbReference type="Pfam" id="PF07679">
    <property type="entry name" value="I-set"/>
    <property type="match status" value="1"/>
</dbReference>
<keyword evidence="3 10" id="KW-0732">Signal</keyword>
<keyword evidence="6" id="KW-1015">Disulfide bond</keyword>
<keyword evidence="13" id="KW-1185">Reference proteome</keyword>
<keyword evidence="7" id="KW-0393">Immunoglobulin domain</keyword>
<dbReference type="AlphaFoldDB" id="A0A670IR86"/>
<comment type="subcellular location">
    <subcellularLocation>
        <location evidence="1">Membrane</location>
        <topology evidence="1">Single-pass type I membrane protein</topology>
    </subcellularLocation>
</comment>
<accession>A0A670IR86</accession>
<feature type="compositionally biased region" description="Basic and acidic residues" evidence="8">
    <location>
        <begin position="270"/>
        <end position="288"/>
    </location>
</feature>
<reference evidence="12 13" key="1">
    <citation type="journal article" date="2019" name="Proc. Natl. Acad. Sci. U.S.A.">
        <title>Regulatory changes in pterin and carotenoid genes underlie balanced color polymorphisms in the wall lizard.</title>
        <authorList>
            <person name="Andrade P."/>
            <person name="Pinho C."/>
            <person name="Perez I de Lanuza G."/>
            <person name="Afonso S."/>
            <person name="Brejcha J."/>
            <person name="Rubin C.J."/>
            <person name="Wallerman O."/>
            <person name="Pereira P."/>
            <person name="Sabatino S.J."/>
            <person name="Bellati A."/>
            <person name="Pellitteri-Rosa D."/>
            <person name="Bosakova Z."/>
            <person name="Bunikis I."/>
            <person name="Carretero M.A."/>
            <person name="Feiner N."/>
            <person name="Marsik P."/>
            <person name="Pauperio F."/>
            <person name="Salvi D."/>
            <person name="Soler L."/>
            <person name="While G.M."/>
            <person name="Uller T."/>
            <person name="Font E."/>
            <person name="Andersson L."/>
            <person name="Carneiro M."/>
        </authorList>
    </citation>
    <scope>NUCLEOTIDE SEQUENCE</scope>
</reference>
<dbReference type="RefSeq" id="XP_028582683.1">
    <property type="nucleotide sequence ID" value="XM_028726850.1"/>
</dbReference>
<evidence type="ECO:0000256" key="9">
    <source>
        <dbReference type="SAM" id="Phobius"/>
    </source>
</evidence>
<evidence type="ECO:0000256" key="7">
    <source>
        <dbReference type="ARBA" id="ARBA00023319"/>
    </source>
</evidence>
<dbReference type="Pfam" id="PF07686">
    <property type="entry name" value="V-set"/>
    <property type="match status" value="1"/>
</dbReference>
<dbReference type="SMART" id="SM00408">
    <property type="entry name" value="IGc2"/>
    <property type="match status" value="2"/>
</dbReference>
<reference evidence="12" key="3">
    <citation type="submission" date="2025-09" db="UniProtKB">
        <authorList>
            <consortium name="Ensembl"/>
        </authorList>
    </citation>
    <scope>IDENTIFICATION</scope>
</reference>
<dbReference type="Proteomes" id="UP000472272">
    <property type="component" value="Chromosome 4"/>
</dbReference>
<evidence type="ECO:0000259" key="11">
    <source>
        <dbReference type="PROSITE" id="PS50835"/>
    </source>
</evidence>
<evidence type="ECO:0000256" key="3">
    <source>
        <dbReference type="ARBA" id="ARBA00022729"/>
    </source>
</evidence>
<dbReference type="InterPro" id="IPR013098">
    <property type="entry name" value="Ig_I-set"/>
</dbReference>
<evidence type="ECO:0000256" key="1">
    <source>
        <dbReference type="ARBA" id="ARBA00004479"/>
    </source>
</evidence>
<feature type="chain" id="PRO_5025609791" evidence="10">
    <location>
        <begin position="22"/>
        <end position="318"/>
    </location>
</feature>
<evidence type="ECO:0000256" key="5">
    <source>
        <dbReference type="ARBA" id="ARBA00023136"/>
    </source>
</evidence>
<evidence type="ECO:0000256" key="10">
    <source>
        <dbReference type="SAM" id="SignalP"/>
    </source>
</evidence>
<feature type="region of interest" description="Disordered" evidence="8">
    <location>
        <begin position="270"/>
        <end position="318"/>
    </location>
</feature>
<feature type="domain" description="Ig-like" evidence="11">
    <location>
        <begin position="143"/>
        <end position="228"/>
    </location>
</feature>
<feature type="compositionally biased region" description="Acidic residues" evidence="8">
    <location>
        <begin position="289"/>
        <end position="301"/>
    </location>
</feature>
<dbReference type="InterPro" id="IPR013783">
    <property type="entry name" value="Ig-like_fold"/>
</dbReference>
<dbReference type="KEGG" id="pmua:114595952"/>
<dbReference type="Ensembl" id="ENSPMRT00000015513.1">
    <property type="protein sequence ID" value="ENSPMRP00000014520.1"/>
    <property type="gene ID" value="ENSPMRG00000009689.1"/>
</dbReference>
<dbReference type="PANTHER" id="PTHR44969:SF1">
    <property type="entry name" value="CELL SURFACE A33 ANTIGEN"/>
    <property type="match status" value="1"/>
</dbReference>